<feature type="transmembrane region" description="Helical" evidence="7">
    <location>
        <begin position="176"/>
        <end position="195"/>
    </location>
</feature>
<evidence type="ECO:0000256" key="2">
    <source>
        <dbReference type="ARBA" id="ARBA00022692"/>
    </source>
</evidence>
<dbReference type="PANTHER" id="PTHR33048:SF123">
    <property type="entry name" value="INTEGRAL MEMBRANE PROTEIN"/>
    <property type="match status" value="1"/>
</dbReference>
<feature type="transmembrane region" description="Helical" evidence="7">
    <location>
        <begin position="73"/>
        <end position="95"/>
    </location>
</feature>
<evidence type="ECO:0000313" key="9">
    <source>
        <dbReference type="EMBL" id="EAT78862.1"/>
    </source>
</evidence>
<evidence type="ECO:0000256" key="5">
    <source>
        <dbReference type="ARBA" id="ARBA00038359"/>
    </source>
</evidence>
<accession>Q0U326</accession>
<dbReference type="HOGENOM" id="CLU_809193_0_0_1"/>
<feature type="domain" description="Rhodopsin" evidence="8">
    <location>
        <begin position="109"/>
        <end position="248"/>
    </location>
</feature>
<sequence length="343" mass="38080">MKALGGLQTVTIFMQVEHGRGRHATELHVMEFNEMLKYSWLNMLVYFVATWTVKMSILALYYRIGAGVRGLPWVVQARGVWVTAGVMTAAAVASFMVSPKILENQKFLLTLAQAQLLACLPVSRAWDIERQPEGCINGALFMQISAAINVGTDIVLLLFPLPLLPLMKFNKKQRTALALIFSIGLVPVIASTMRLCEIAMSGSPTSTSMSWQDGDSSWTWAWVPIWSQIEVDIGIVVASLPSLNPLLKHVWAPPSMRRSATPSELPDFPEYQKSWDERKSPSDTEFDVEGSLKSDSETFYEESSDDEDDSGAAKPGVLSKALPPLPLGSKSSKSWWRRLRAMK</sequence>
<evidence type="ECO:0000256" key="1">
    <source>
        <dbReference type="ARBA" id="ARBA00004141"/>
    </source>
</evidence>
<feature type="transmembrane region" description="Helical" evidence="7">
    <location>
        <begin position="40"/>
        <end position="61"/>
    </location>
</feature>
<evidence type="ECO:0000256" key="3">
    <source>
        <dbReference type="ARBA" id="ARBA00022989"/>
    </source>
</evidence>
<evidence type="ECO:0000256" key="6">
    <source>
        <dbReference type="SAM" id="MobiDB-lite"/>
    </source>
</evidence>
<dbReference type="InterPro" id="IPR052337">
    <property type="entry name" value="SAT4-like"/>
</dbReference>
<evidence type="ECO:0000256" key="7">
    <source>
        <dbReference type="SAM" id="Phobius"/>
    </source>
</evidence>
<reference evidence="10" key="1">
    <citation type="journal article" date="2007" name="Plant Cell">
        <title>Dothideomycete-plant interactions illuminated by genome sequencing and EST analysis of the wheat pathogen Stagonospora nodorum.</title>
        <authorList>
            <person name="Hane J.K."/>
            <person name="Lowe R.G."/>
            <person name="Solomon P.S."/>
            <person name="Tan K.C."/>
            <person name="Schoch C.L."/>
            <person name="Spatafora J.W."/>
            <person name="Crous P.W."/>
            <person name="Kodira C."/>
            <person name="Birren B.W."/>
            <person name="Galagan J.E."/>
            <person name="Torriani S.F."/>
            <person name="McDonald B.A."/>
            <person name="Oliver R.P."/>
        </authorList>
    </citation>
    <scope>NUCLEOTIDE SEQUENCE [LARGE SCALE GENOMIC DNA]</scope>
    <source>
        <strain evidence="10">SN15 / ATCC MYA-4574 / FGSC 10173</strain>
    </source>
</reference>
<feature type="domain" description="Rhodopsin" evidence="8">
    <location>
        <begin position="10"/>
        <end position="95"/>
    </location>
</feature>
<keyword evidence="2 7" id="KW-0812">Transmembrane</keyword>
<name>Q0U326_PHANO</name>
<evidence type="ECO:0000256" key="4">
    <source>
        <dbReference type="ARBA" id="ARBA00023136"/>
    </source>
</evidence>
<evidence type="ECO:0000313" key="10">
    <source>
        <dbReference type="Proteomes" id="UP000001055"/>
    </source>
</evidence>
<dbReference type="InParanoid" id="Q0U326"/>
<feature type="transmembrane region" description="Helical" evidence="7">
    <location>
        <begin position="138"/>
        <end position="164"/>
    </location>
</feature>
<dbReference type="RefSeq" id="XP_001804040.1">
    <property type="nucleotide sequence ID" value="XM_001803988.1"/>
</dbReference>
<feature type="compositionally biased region" description="Basic and acidic residues" evidence="6">
    <location>
        <begin position="273"/>
        <end position="282"/>
    </location>
</feature>
<keyword evidence="4 7" id="KW-0472">Membrane</keyword>
<dbReference type="PANTHER" id="PTHR33048">
    <property type="entry name" value="PTH11-LIKE INTEGRAL MEMBRANE PROTEIN (AFU_ORTHOLOGUE AFUA_5G11245)"/>
    <property type="match status" value="1"/>
</dbReference>
<protein>
    <recommendedName>
        <fullName evidence="8">Rhodopsin domain-containing protein</fullName>
    </recommendedName>
</protein>
<dbReference type="Pfam" id="PF20684">
    <property type="entry name" value="Fung_rhodopsin"/>
    <property type="match status" value="2"/>
</dbReference>
<gene>
    <name evidence="9" type="ORF">SNOG_13838</name>
</gene>
<dbReference type="EMBL" id="CH445352">
    <property type="protein sequence ID" value="EAT78862.1"/>
    <property type="molecule type" value="Genomic_DNA"/>
</dbReference>
<dbReference type="OMA" id="WVPVWSQ"/>
<dbReference type="InterPro" id="IPR049326">
    <property type="entry name" value="Rhodopsin_dom_fungi"/>
</dbReference>
<proteinExistence type="inferred from homology"/>
<dbReference type="VEuPathDB" id="FungiDB:JI435_138380"/>
<feature type="compositionally biased region" description="Acidic residues" evidence="6">
    <location>
        <begin position="298"/>
        <end position="310"/>
    </location>
</feature>
<dbReference type="GeneID" id="5980962"/>
<feature type="compositionally biased region" description="Low complexity" evidence="6">
    <location>
        <begin position="318"/>
        <end position="331"/>
    </location>
</feature>
<evidence type="ECO:0000259" key="8">
    <source>
        <dbReference type="Pfam" id="PF20684"/>
    </source>
</evidence>
<keyword evidence="3 7" id="KW-1133">Transmembrane helix</keyword>
<dbReference type="eggNOG" id="ENOG502S025">
    <property type="taxonomic scope" value="Eukaryota"/>
</dbReference>
<organism evidence="9 10">
    <name type="scientific">Phaeosphaeria nodorum (strain SN15 / ATCC MYA-4574 / FGSC 10173)</name>
    <name type="common">Glume blotch fungus</name>
    <name type="synonym">Parastagonospora nodorum</name>
    <dbReference type="NCBI Taxonomy" id="321614"/>
    <lineage>
        <taxon>Eukaryota</taxon>
        <taxon>Fungi</taxon>
        <taxon>Dikarya</taxon>
        <taxon>Ascomycota</taxon>
        <taxon>Pezizomycotina</taxon>
        <taxon>Dothideomycetes</taxon>
        <taxon>Pleosporomycetidae</taxon>
        <taxon>Pleosporales</taxon>
        <taxon>Pleosporineae</taxon>
        <taxon>Phaeosphaeriaceae</taxon>
        <taxon>Parastagonospora</taxon>
    </lineage>
</organism>
<comment type="subcellular location">
    <subcellularLocation>
        <location evidence="1">Membrane</location>
        <topology evidence="1">Multi-pass membrane protein</topology>
    </subcellularLocation>
</comment>
<dbReference type="GO" id="GO:0016020">
    <property type="term" value="C:membrane"/>
    <property type="evidence" value="ECO:0007669"/>
    <property type="project" value="UniProtKB-SubCell"/>
</dbReference>
<comment type="similarity">
    <text evidence="5">Belongs to the SAT4 family.</text>
</comment>
<dbReference type="AlphaFoldDB" id="Q0U326"/>
<dbReference type="Proteomes" id="UP000001055">
    <property type="component" value="Unassembled WGS sequence"/>
</dbReference>
<feature type="region of interest" description="Disordered" evidence="6">
    <location>
        <begin position="256"/>
        <end position="331"/>
    </location>
</feature>
<dbReference type="KEGG" id="pno:SNOG_13838"/>